<protein>
    <submittedName>
        <fullName evidence="1">Uncharacterized protein</fullName>
    </submittedName>
</protein>
<dbReference type="AlphaFoldDB" id="A0A916EIL2"/>
<accession>A0A916EIL2</accession>
<dbReference type="OrthoDB" id="2430384at2759"/>
<reference evidence="1" key="1">
    <citation type="submission" date="2020-05" db="EMBL/GenBank/DDBJ databases">
        <authorList>
            <person name="Rincon C."/>
            <person name="Sanders R I."/>
            <person name="Robbins C."/>
            <person name="Chaturvedi A."/>
        </authorList>
    </citation>
    <scope>NUCLEOTIDE SEQUENCE</scope>
    <source>
        <strain evidence="1">CHB12</strain>
    </source>
</reference>
<organism evidence="1 2">
    <name type="scientific">Rhizophagus irregularis</name>
    <dbReference type="NCBI Taxonomy" id="588596"/>
    <lineage>
        <taxon>Eukaryota</taxon>
        <taxon>Fungi</taxon>
        <taxon>Fungi incertae sedis</taxon>
        <taxon>Mucoromycota</taxon>
        <taxon>Glomeromycotina</taxon>
        <taxon>Glomeromycetes</taxon>
        <taxon>Glomerales</taxon>
        <taxon>Glomeraceae</taxon>
        <taxon>Rhizophagus</taxon>
    </lineage>
</organism>
<name>A0A916EIL2_9GLOM</name>
<evidence type="ECO:0000313" key="1">
    <source>
        <dbReference type="EMBL" id="CAB5385837.1"/>
    </source>
</evidence>
<comment type="caution">
    <text evidence="1">The sequence shown here is derived from an EMBL/GenBank/DDBJ whole genome shotgun (WGS) entry which is preliminary data.</text>
</comment>
<evidence type="ECO:0000313" key="2">
    <source>
        <dbReference type="Proteomes" id="UP000684084"/>
    </source>
</evidence>
<dbReference type="Proteomes" id="UP000684084">
    <property type="component" value="Unassembled WGS sequence"/>
</dbReference>
<dbReference type="EMBL" id="CAGKOT010000054">
    <property type="protein sequence ID" value="CAB5385837.1"/>
    <property type="molecule type" value="Genomic_DNA"/>
</dbReference>
<proteinExistence type="predicted"/>
<sequence>MANAGLTVRKETIQKQKIRLANSHQQTVKDYIIDNKNNLIILNVDDYHNIHTLRRPDTTTTSSALHFRTILMKSSLQAFAIPFKNDVGQSIQNPEGIDFERTERLLIHSYDIRIAERKKDRSMQNTKLIDLLEGSLHSTEDYISVIRLIINIPELCAYLEENILIAPMDYP</sequence>
<gene>
    <name evidence="1" type="ORF">CHRIB12_LOCUS19438</name>
</gene>